<proteinExistence type="predicted"/>
<dbReference type="RefSeq" id="WP_067415388.1">
    <property type="nucleotide sequence ID" value="NZ_LNTY01000033.1"/>
</dbReference>
<dbReference type="OrthoDB" id="282744at2"/>
<dbReference type="Gene3D" id="3.20.80.10">
    <property type="entry name" value="Regulatory factor, effector binding domain"/>
    <property type="match status" value="1"/>
</dbReference>
<dbReference type="InterPro" id="IPR011256">
    <property type="entry name" value="Reg_factor_effector_dom_sf"/>
</dbReference>
<sequence>MRQSTAEHYRKRLDVLFDYIYEHIDEDLDMATLADVALISPYHLHRVFRGIYGSSLTETIKRIRLHNAADTLINADLSMEDVAKQAKYTSVQSFTRAFSESFGMPPARFRREGDHIQFSLTPLNTEESIMHDVTIRHADGLTLIGYEHKGDYMNVGQQFEKLQGWLVSKGLITESTRFFGVYFDDPESVPVDKLTSLACVLVENADGFPAEDDMRKYTIHPSKCAVLRYKGPYANMDAAYKWLFASWLPNSGEKVGFQPVFEEYLNDAHQVPQTELLTDIYIPLES</sequence>
<keyword evidence="1" id="KW-0805">Transcription regulation</keyword>
<dbReference type="Gene3D" id="1.10.10.60">
    <property type="entry name" value="Homeodomain-like"/>
    <property type="match status" value="1"/>
</dbReference>
<name>A0A135I8S1_9GAMM</name>
<comment type="caution">
    <text evidence="4">The sequence shown here is derived from an EMBL/GenBank/DDBJ whole genome shotgun (WGS) entry which is preliminary data.</text>
</comment>
<dbReference type="PROSITE" id="PS01124">
    <property type="entry name" value="HTH_ARAC_FAMILY_2"/>
    <property type="match status" value="1"/>
</dbReference>
<dbReference type="Proteomes" id="UP000070529">
    <property type="component" value="Unassembled WGS sequence"/>
</dbReference>
<dbReference type="InterPro" id="IPR050908">
    <property type="entry name" value="SmbC-like"/>
</dbReference>
<dbReference type="InterPro" id="IPR029442">
    <property type="entry name" value="GyrI-like"/>
</dbReference>
<dbReference type="Pfam" id="PF12833">
    <property type="entry name" value="HTH_18"/>
    <property type="match status" value="1"/>
</dbReference>
<dbReference type="AlphaFoldDB" id="A0A135I8S1"/>
<dbReference type="EMBL" id="LNTY01000033">
    <property type="protein sequence ID" value="KXF81845.1"/>
    <property type="molecule type" value="Genomic_DNA"/>
</dbReference>
<dbReference type="PANTHER" id="PTHR40055">
    <property type="entry name" value="TRANSCRIPTIONAL REGULATOR YGIV-RELATED"/>
    <property type="match status" value="1"/>
</dbReference>
<evidence type="ECO:0000313" key="5">
    <source>
        <dbReference type="Proteomes" id="UP000070529"/>
    </source>
</evidence>
<dbReference type="SMART" id="SM00342">
    <property type="entry name" value="HTH_ARAC"/>
    <property type="match status" value="1"/>
</dbReference>
<protein>
    <recommendedName>
        <fullName evidence="3">HTH araC/xylS-type domain-containing protein</fullName>
    </recommendedName>
</protein>
<evidence type="ECO:0000313" key="4">
    <source>
        <dbReference type="EMBL" id="KXF81845.1"/>
    </source>
</evidence>
<evidence type="ECO:0000256" key="2">
    <source>
        <dbReference type="ARBA" id="ARBA00023163"/>
    </source>
</evidence>
<dbReference type="InterPro" id="IPR018060">
    <property type="entry name" value="HTH_AraC"/>
</dbReference>
<gene>
    <name evidence="4" type="ORF">ATN88_20320</name>
</gene>
<dbReference type="GO" id="GO:0043565">
    <property type="term" value="F:sequence-specific DNA binding"/>
    <property type="evidence" value="ECO:0007669"/>
    <property type="project" value="InterPro"/>
</dbReference>
<reference evidence="4 5" key="1">
    <citation type="submission" date="2015-11" db="EMBL/GenBank/DDBJ databases">
        <title>Genomic Taxonomy of the Vibrionaceae.</title>
        <authorList>
            <person name="Gomez-Gil B."/>
            <person name="Enciso-Ibarra J."/>
        </authorList>
    </citation>
    <scope>NUCLEOTIDE SEQUENCE [LARGE SCALE GENOMIC DNA]</scope>
    <source>
        <strain evidence="4 5">CAIM 912</strain>
    </source>
</reference>
<dbReference type="PANTHER" id="PTHR40055:SF1">
    <property type="entry name" value="TRANSCRIPTIONAL REGULATOR YGIV-RELATED"/>
    <property type="match status" value="1"/>
</dbReference>
<evidence type="ECO:0000256" key="1">
    <source>
        <dbReference type="ARBA" id="ARBA00023015"/>
    </source>
</evidence>
<dbReference type="InterPro" id="IPR010499">
    <property type="entry name" value="AraC_E-bd"/>
</dbReference>
<dbReference type="SMART" id="SM00871">
    <property type="entry name" value="AraC_E_bind"/>
    <property type="match status" value="1"/>
</dbReference>
<dbReference type="Pfam" id="PF06445">
    <property type="entry name" value="GyrI-like"/>
    <property type="match status" value="1"/>
</dbReference>
<organism evidence="4 5">
    <name type="scientific">Enterovibrio coralii</name>
    <dbReference type="NCBI Taxonomy" id="294935"/>
    <lineage>
        <taxon>Bacteria</taxon>
        <taxon>Pseudomonadati</taxon>
        <taxon>Pseudomonadota</taxon>
        <taxon>Gammaproteobacteria</taxon>
        <taxon>Vibrionales</taxon>
        <taxon>Vibrionaceae</taxon>
        <taxon>Enterovibrio</taxon>
    </lineage>
</organism>
<evidence type="ECO:0000259" key="3">
    <source>
        <dbReference type="PROSITE" id="PS01124"/>
    </source>
</evidence>
<feature type="domain" description="HTH araC/xylS-type" evidence="3">
    <location>
        <begin position="14"/>
        <end position="112"/>
    </location>
</feature>
<keyword evidence="5" id="KW-1185">Reference proteome</keyword>
<accession>A0A135I8S1</accession>
<dbReference type="GO" id="GO:0003700">
    <property type="term" value="F:DNA-binding transcription factor activity"/>
    <property type="evidence" value="ECO:0007669"/>
    <property type="project" value="InterPro"/>
</dbReference>
<dbReference type="SUPFAM" id="SSF55136">
    <property type="entry name" value="Probable bacterial effector-binding domain"/>
    <property type="match status" value="1"/>
</dbReference>
<keyword evidence="2" id="KW-0804">Transcription</keyword>
<dbReference type="InterPro" id="IPR009057">
    <property type="entry name" value="Homeodomain-like_sf"/>
</dbReference>
<dbReference type="STRING" id="294935.ATN88_20320"/>
<dbReference type="SUPFAM" id="SSF46689">
    <property type="entry name" value="Homeodomain-like"/>
    <property type="match status" value="2"/>
</dbReference>